<evidence type="ECO:0000256" key="1">
    <source>
        <dbReference type="ARBA" id="ARBA00022980"/>
    </source>
</evidence>
<sequence>MLAIKLKRTGKKHQASFRVIVTEKRSKVFGRFLDDLGWSNPRTDAFDLKKDRVNHWLKVGAQPTPTVHNLFVRAGILSGAKIPVHKKSKKTKEEASVAPAAAGAAPAPEAKPAEAES</sequence>
<evidence type="ECO:0000256" key="4">
    <source>
        <dbReference type="SAM" id="MobiDB-lite"/>
    </source>
</evidence>
<protein>
    <recommendedName>
        <fullName evidence="3">Small ribosomal subunit protein bS16</fullName>
    </recommendedName>
</protein>
<dbReference type="InterPro" id="IPR023803">
    <property type="entry name" value="Ribosomal_bS16_dom_sf"/>
</dbReference>
<accession>A0A0G1U9L5</accession>
<dbReference type="Pfam" id="PF00886">
    <property type="entry name" value="Ribosomal_S16"/>
    <property type="match status" value="1"/>
</dbReference>
<dbReference type="PANTHER" id="PTHR12919">
    <property type="entry name" value="30S RIBOSOMAL PROTEIN S16"/>
    <property type="match status" value="1"/>
</dbReference>
<proteinExistence type="inferred from homology"/>
<dbReference type="GO" id="GO:0003735">
    <property type="term" value="F:structural constituent of ribosome"/>
    <property type="evidence" value="ECO:0007669"/>
    <property type="project" value="InterPro"/>
</dbReference>
<comment type="similarity">
    <text evidence="3">Belongs to the bacterial ribosomal protein bS16 family.</text>
</comment>
<dbReference type="NCBIfam" id="TIGR00002">
    <property type="entry name" value="S16"/>
    <property type="match status" value="1"/>
</dbReference>
<dbReference type="Proteomes" id="UP000034956">
    <property type="component" value="Unassembled WGS sequence"/>
</dbReference>
<comment type="caution">
    <text evidence="5">The sequence shown here is derived from an EMBL/GenBank/DDBJ whole genome shotgun (WGS) entry which is preliminary data.</text>
</comment>
<dbReference type="HAMAP" id="MF_00385">
    <property type="entry name" value="Ribosomal_bS16"/>
    <property type="match status" value="1"/>
</dbReference>
<dbReference type="GO" id="GO:0015935">
    <property type="term" value="C:small ribosomal subunit"/>
    <property type="evidence" value="ECO:0007669"/>
    <property type="project" value="TreeGrafter"/>
</dbReference>
<dbReference type="SUPFAM" id="SSF54565">
    <property type="entry name" value="Ribosomal protein S16"/>
    <property type="match status" value="1"/>
</dbReference>
<keyword evidence="2 3" id="KW-0687">Ribonucleoprotein</keyword>
<feature type="compositionally biased region" description="Low complexity" evidence="4">
    <location>
        <begin position="96"/>
        <end position="110"/>
    </location>
</feature>
<feature type="region of interest" description="Disordered" evidence="4">
    <location>
        <begin position="84"/>
        <end position="117"/>
    </location>
</feature>
<reference evidence="5 6" key="1">
    <citation type="journal article" date="2015" name="Nature">
        <title>rRNA introns, odd ribosomes, and small enigmatic genomes across a large radiation of phyla.</title>
        <authorList>
            <person name="Brown C.T."/>
            <person name="Hug L.A."/>
            <person name="Thomas B.C."/>
            <person name="Sharon I."/>
            <person name="Castelle C.J."/>
            <person name="Singh A."/>
            <person name="Wilkins M.J."/>
            <person name="Williams K.H."/>
            <person name="Banfield J.F."/>
        </authorList>
    </citation>
    <scope>NUCLEOTIDE SEQUENCE [LARGE SCALE GENOMIC DNA]</scope>
</reference>
<dbReference type="InterPro" id="IPR000307">
    <property type="entry name" value="Ribosomal_bS16"/>
</dbReference>
<dbReference type="PANTHER" id="PTHR12919:SF20">
    <property type="entry name" value="SMALL RIBOSOMAL SUBUNIT PROTEIN BS16M"/>
    <property type="match status" value="1"/>
</dbReference>
<dbReference type="GO" id="GO:0006412">
    <property type="term" value="P:translation"/>
    <property type="evidence" value="ECO:0007669"/>
    <property type="project" value="UniProtKB-UniRule"/>
</dbReference>
<dbReference type="EMBL" id="LCPF01000006">
    <property type="protein sequence ID" value="KKU90807.1"/>
    <property type="molecule type" value="Genomic_DNA"/>
</dbReference>
<dbReference type="GO" id="GO:0005737">
    <property type="term" value="C:cytoplasm"/>
    <property type="evidence" value="ECO:0007669"/>
    <property type="project" value="UniProtKB-ARBA"/>
</dbReference>
<dbReference type="Gene3D" id="3.30.1320.10">
    <property type="match status" value="1"/>
</dbReference>
<evidence type="ECO:0000313" key="5">
    <source>
        <dbReference type="EMBL" id="KKU90807.1"/>
    </source>
</evidence>
<name>A0A0G1U9L5_9BACT</name>
<dbReference type="PROSITE" id="PS00732">
    <property type="entry name" value="RIBOSOMAL_S16"/>
    <property type="match status" value="1"/>
</dbReference>
<gene>
    <name evidence="3" type="primary">rpsP</name>
    <name evidence="5" type="ORF">UY23_C0006G0016</name>
</gene>
<organism evidence="5 6">
    <name type="scientific">Candidatus Jorgensenbacteria bacterium GW2011_GWA1_48_11</name>
    <dbReference type="NCBI Taxonomy" id="1618660"/>
    <lineage>
        <taxon>Bacteria</taxon>
        <taxon>Candidatus Joergenseniibacteriota</taxon>
    </lineage>
</organism>
<evidence type="ECO:0000313" key="6">
    <source>
        <dbReference type="Proteomes" id="UP000034956"/>
    </source>
</evidence>
<evidence type="ECO:0000256" key="2">
    <source>
        <dbReference type="ARBA" id="ARBA00023274"/>
    </source>
</evidence>
<dbReference type="AlphaFoldDB" id="A0A0G1U9L5"/>
<keyword evidence="1 3" id="KW-0689">Ribosomal protein</keyword>
<evidence type="ECO:0000256" key="3">
    <source>
        <dbReference type="HAMAP-Rule" id="MF_00385"/>
    </source>
</evidence>
<dbReference type="InterPro" id="IPR020592">
    <property type="entry name" value="Ribosomal_bS16_CS"/>
</dbReference>